<evidence type="ECO:0000256" key="1">
    <source>
        <dbReference type="ARBA" id="ARBA00004123"/>
    </source>
</evidence>
<dbReference type="EMBL" id="BSXN01000919">
    <property type="protein sequence ID" value="GME70571.1"/>
    <property type="molecule type" value="Genomic_DNA"/>
</dbReference>
<dbReference type="PANTHER" id="PTHR14212:SF0">
    <property type="entry name" value="U4_U6 SMALL NUCLEAR RIBONUCLEOPROTEIN PRP3"/>
    <property type="match status" value="1"/>
</dbReference>
<dbReference type="AlphaFoldDB" id="A0A9W6T0U5"/>
<evidence type="ECO:0000256" key="2">
    <source>
        <dbReference type="ARBA" id="ARBA00022664"/>
    </source>
</evidence>
<name>A0A9W6T0U5_CANBO</name>
<dbReference type="PANTHER" id="PTHR14212">
    <property type="entry name" value="U4/U6-ASSOCIATED RNA SPLICING FACTOR-RELATED"/>
    <property type="match status" value="1"/>
</dbReference>
<dbReference type="InterPro" id="IPR010541">
    <property type="entry name" value="Prp3_C"/>
</dbReference>
<feature type="region of interest" description="Disordered" evidence="6">
    <location>
        <begin position="1"/>
        <end position="92"/>
    </location>
</feature>
<evidence type="ECO:0000259" key="7">
    <source>
        <dbReference type="Pfam" id="PF06544"/>
    </source>
</evidence>
<evidence type="ECO:0000259" key="8">
    <source>
        <dbReference type="Pfam" id="PF08572"/>
    </source>
</evidence>
<evidence type="ECO:0000313" key="10">
    <source>
        <dbReference type="Proteomes" id="UP001165120"/>
    </source>
</evidence>
<proteinExistence type="predicted"/>
<comment type="subcellular location">
    <subcellularLocation>
        <location evidence="1">Nucleus</location>
    </subcellularLocation>
</comment>
<dbReference type="Proteomes" id="UP001165120">
    <property type="component" value="Unassembled WGS sequence"/>
</dbReference>
<feature type="domain" description="Small nuclear ribonucleoprotein Prp3 C-terminal" evidence="7">
    <location>
        <begin position="380"/>
        <end position="530"/>
    </location>
</feature>
<sequence length="533" mass="61881">MKRSFETEGSDNKFSVKRRLETIKKRQTQKPIDVKSSNNNGIKSKVAEAKARIAAKRLQQQQQKELDTDIKKDDKSRNDNGSGDSSTLASIEIHPLLRADSPSAVPGDSGYIPVKKIANPLKNTGDSSNNRRYGTFNPYIDQNDFSIAPPRPKRQLVINEKGKYIERANKIREKIAKEKEEKQKYEELKSKGLVANEIAGEQFFNIEEPPRIEWWDRKLVTVKNYDHIDDPQYLTYKGATDHLEEGNPITEFIQHPVPIRAPWEKHLGPMKPMYLTKEERKRIRKLDRAKRHKEKQDRVRVGLDPVPEPKVKLKNLMNVLTNQAIKNPTEVEMKVKSDIENRRLLHEKTNEERKLTVDQRHEKIEVKKEKDLNKGFFFSIFKINRLVNPQHIYKLDINAKQLGLFGGILNLKNEFSVVIIEGSFKAVEKYKNLVHNRIDWTVNVAPKKKISRDQDGDEVLGDDEGDASIEKKEEAEQSVEDLSNNKCTELSEGQLKDLHFSRWKIIDFEKHQDAIGYLSKYKLDNYWRQAVNE</sequence>
<comment type="caution">
    <text evidence="9">The sequence shown here is derived from an EMBL/GenBank/DDBJ whole genome shotgun (WGS) entry which is preliminary data.</text>
</comment>
<protein>
    <submittedName>
        <fullName evidence="9">Unnamed protein product</fullName>
    </submittedName>
</protein>
<evidence type="ECO:0000256" key="6">
    <source>
        <dbReference type="SAM" id="MobiDB-lite"/>
    </source>
</evidence>
<keyword evidence="10" id="KW-1185">Reference proteome</keyword>
<dbReference type="GO" id="GO:0000398">
    <property type="term" value="P:mRNA splicing, via spliceosome"/>
    <property type="evidence" value="ECO:0007669"/>
    <property type="project" value="InterPro"/>
</dbReference>
<keyword evidence="4" id="KW-0539">Nucleus</keyword>
<keyword evidence="2" id="KW-0507">mRNA processing</keyword>
<feature type="domain" description="Pre-mRNA-splicing factor 3" evidence="8">
    <location>
        <begin position="137"/>
        <end position="356"/>
    </location>
</feature>
<evidence type="ECO:0000256" key="4">
    <source>
        <dbReference type="ARBA" id="ARBA00023242"/>
    </source>
</evidence>
<dbReference type="InterPro" id="IPR013881">
    <property type="entry name" value="Pre-mRNA_splic_Prp3_dom"/>
</dbReference>
<accession>A0A9W6T0U5</accession>
<evidence type="ECO:0000313" key="9">
    <source>
        <dbReference type="EMBL" id="GME70571.1"/>
    </source>
</evidence>
<feature type="compositionally biased region" description="Basic and acidic residues" evidence="6">
    <location>
        <begin position="64"/>
        <end position="78"/>
    </location>
</feature>
<dbReference type="InterPro" id="IPR027104">
    <property type="entry name" value="Prp3"/>
</dbReference>
<feature type="compositionally biased region" description="Polar residues" evidence="6">
    <location>
        <begin position="79"/>
        <end position="89"/>
    </location>
</feature>
<evidence type="ECO:0000256" key="3">
    <source>
        <dbReference type="ARBA" id="ARBA00023187"/>
    </source>
</evidence>
<feature type="coiled-coil region" evidence="5">
    <location>
        <begin position="161"/>
        <end position="191"/>
    </location>
</feature>
<dbReference type="Pfam" id="PF08572">
    <property type="entry name" value="PRP3"/>
    <property type="match status" value="1"/>
</dbReference>
<evidence type="ECO:0000256" key="5">
    <source>
        <dbReference type="SAM" id="Coils"/>
    </source>
</evidence>
<dbReference type="Pfam" id="PF06544">
    <property type="entry name" value="Prp3_C"/>
    <property type="match status" value="1"/>
</dbReference>
<keyword evidence="5" id="KW-0175">Coiled coil</keyword>
<dbReference type="GO" id="GO:0046540">
    <property type="term" value="C:U4/U6 x U5 tri-snRNP complex"/>
    <property type="evidence" value="ECO:0007669"/>
    <property type="project" value="InterPro"/>
</dbReference>
<dbReference type="CDD" id="cd24162">
    <property type="entry name" value="Prp3_C"/>
    <property type="match status" value="1"/>
</dbReference>
<keyword evidence="3" id="KW-0508">mRNA splicing</keyword>
<gene>
    <name evidence="9" type="ORF">Cboi02_000288100</name>
</gene>
<organism evidence="9 10">
    <name type="scientific">Candida boidinii</name>
    <name type="common">Yeast</name>
    <dbReference type="NCBI Taxonomy" id="5477"/>
    <lineage>
        <taxon>Eukaryota</taxon>
        <taxon>Fungi</taxon>
        <taxon>Dikarya</taxon>
        <taxon>Ascomycota</taxon>
        <taxon>Saccharomycotina</taxon>
        <taxon>Pichiomycetes</taxon>
        <taxon>Pichiales</taxon>
        <taxon>Pichiaceae</taxon>
        <taxon>Ogataea</taxon>
        <taxon>Ogataea/Candida clade</taxon>
    </lineage>
</organism>
<reference evidence="9" key="1">
    <citation type="submission" date="2023-04" db="EMBL/GenBank/DDBJ databases">
        <title>Candida boidinii NBRC 10035.</title>
        <authorList>
            <person name="Ichikawa N."/>
            <person name="Sato H."/>
            <person name="Tonouchi N."/>
        </authorList>
    </citation>
    <scope>NUCLEOTIDE SEQUENCE</scope>
    <source>
        <strain evidence="9">NBRC 10035</strain>
    </source>
</reference>